<dbReference type="CTD" id="9246"/>
<evidence type="ECO:0000313" key="12">
    <source>
        <dbReference type="Proteomes" id="UP000585614"/>
    </source>
</evidence>
<evidence type="ECO:0000256" key="4">
    <source>
        <dbReference type="ARBA" id="ARBA00022786"/>
    </source>
</evidence>
<evidence type="ECO:0000256" key="6">
    <source>
        <dbReference type="PROSITE-ProRule" id="PRU10133"/>
    </source>
</evidence>
<comment type="catalytic activity">
    <reaction evidence="1">
        <text>S-ubiquitinyl-[E1 ubiquitin-activating enzyme]-L-cysteine + [E2 ubiquitin-conjugating enzyme]-L-cysteine = [E1 ubiquitin-activating enzyme]-L-cysteine + S-ubiquitinyl-[E2 ubiquitin-conjugating enzyme]-L-cysteine.</text>
        <dbReference type="EC" id="2.3.2.23"/>
    </reaction>
</comment>
<gene>
    <name evidence="10" type="primary">UBE2L6</name>
    <name evidence="9" type="ORF">mRhiFer1_017897</name>
</gene>
<proteinExistence type="inferred from homology"/>
<evidence type="ECO:0000256" key="2">
    <source>
        <dbReference type="ARBA" id="ARBA00012486"/>
    </source>
</evidence>
<reference evidence="10 11" key="2">
    <citation type="journal article" date="2018" name="Annu Rev Anim Biosci">
        <title>Bat Biology, Genomes, and the Bat1K Project: To Generate Chromosome-Level Genomes for All Living Bat Species.</title>
        <authorList>
            <person name="Teeling E.C."/>
            <person name="Vernes S.C."/>
            <person name="Davalos L.M."/>
            <person name="Ray D.A."/>
            <person name="Gilbert M.T.P."/>
            <person name="Myers E."/>
        </authorList>
    </citation>
    <scope>NUCLEOTIDE SEQUENCE</scope>
</reference>
<keyword evidence="7" id="KW-0067">ATP-binding</keyword>
<name>A0A671DYC3_RHIFE</name>
<organism evidence="10 11">
    <name type="scientific">Rhinolophus ferrumequinum</name>
    <name type="common">Greater horseshoe bat</name>
    <dbReference type="NCBI Taxonomy" id="59479"/>
    <lineage>
        <taxon>Eukaryota</taxon>
        <taxon>Metazoa</taxon>
        <taxon>Chordata</taxon>
        <taxon>Craniata</taxon>
        <taxon>Vertebrata</taxon>
        <taxon>Euteleostomi</taxon>
        <taxon>Mammalia</taxon>
        <taxon>Eutheria</taxon>
        <taxon>Laurasiatheria</taxon>
        <taxon>Chiroptera</taxon>
        <taxon>Yinpterochiroptera</taxon>
        <taxon>Rhinolophoidea</taxon>
        <taxon>Rhinolophidae</taxon>
        <taxon>Rhinolophinae</taxon>
        <taxon>Rhinolophus</taxon>
    </lineage>
</organism>
<feature type="active site" description="Glycyl thioester intermediate" evidence="6">
    <location>
        <position position="86"/>
    </location>
</feature>
<sequence length="153" mass="17716">MTASKRVAKELEDLQKELPRYLRNLVSDDANVLVWHTLLLPEETPYNHRAFNLRISFPRDYPLKPPTVTFTTKIYHPNVDSDGQVCLPIASKENWKPYTKAYQVLEALNMLVNKPDLDQPVRVELADLLIQDPLLFHKNAEDFTLKFGESRPS</sequence>
<dbReference type="GO" id="GO:0032020">
    <property type="term" value="P:ISG15-protein conjugation"/>
    <property type="evidence" value="ECO:0007669"/>
    <property type="project" value="Ensembl"/>
</dbReference>
<keyword evidence="11" id="KW-1185">Reference proteome</keyword>
<dbReference type="GeneID" id="117030200"/>
<dbReference type="GO" id="GO:0042296">
    <property type="term" value="F:ISG15 transferase activity"/>
    <property type="evidence" value="ECO:0007669"/>
    <property type="project" value="Ensembl"/>
</dbReference>
<dbReference type="GO" id="GO:0045087">
    <property type="term" value="P:innate immune response"/>
    <property type="evidence" value="ECO:0007669"/>
    <property type="project" value="Ensembl"/>
</dbReference>
<keyword evidence="4 7" id="KW-0833">Ubl conjugation pathway</keyword>
<evidence type="ECO:0000313" key="10">
    <source>
        <dbReference type="Ensembl" id="ENSRFEP00010005880.1"/>
    </source>
</evidence>
<dbReference type="Ensembl" id="ENSRFET00010006433.1">
    <property type="protein sequence ID" value="ENSRFEP00010005880.1"/>
    <property type="gene ID" value="ENSRFEG00010004016.1"/>
</dbReference>
<reference evidence="10 11" key="3">
    <citation type="submission" date="2018-12" db="EMBL/GenBank/DDBJ databases">
        <title>G10K-VGP greater horseshoe bat female genome, primary haplotype.</title>
        <authorList>
            <person name="Teeling E."/>
            <person name="Myers G."/>
            <person name="Vernes S."/>
            <person name="Pippel M."/>
            <person name="Winkler S."/>
            <person name="Fedrigo O."/>
            <person name="Rhie A."/>
            <person name="Koren S."/>
            <person name="Phillippy A."/>
            <person name="Lewin H."/>
            <person name="Damas J."/>
            <person name="Howe K."/>
            <person name="Mountcastle J."/>
            <person name="Jarvis E.D."/>
        </authorList>
    </citation>
    <scope>NUCLEOTIDE SEQUENCE [LARGE SCALE GENOMIC DNA]</scope>
</reference>
<dbReference type="CDD" id="cd23801">
    <property type="entry name" value="UBCc_UBE2L3"/>
    <property type="match status" value="1"/>
</dbReference>
<reference evidence="10" key="5">
    <citation type="submission" date="2025-05" db="UniProtKB">
        <authorList>
            <consortium name="Ensembl"/>
        </authorList>
    </citation>
    <scope>IDENTIFICATION</scope>
</reference>
<comment type="pathway">
    <text evidence="5">Protein modification.</text>
</comment>
<dbReference type="InterPro" id="IPR016135">
    <property type="entry name" value="UBQ-conjugating_enzyme/RWD"/>
</dbReference>
<dbReference type="AlphaFoldDB" id="A0A671DYC3"/>
<dbReference type="Proteomes" id="UP000585614">
    <property type="component" value="Unassembled WGS sequence"/>
</dbReference>
<dbReference type="EMBL" id="JACAGC010000011">
    <property type="protein sequence ID" value="KAF6334634.1"/>
    <property type="molecule type" value="Genomic_DNA"/>
</dbReference>
<evidence type="ECO:0000256" key="3">
    <source>
        <dbReference type="ARBA" id="ARBA00022679"/>
    </source>
</evidence>
<keyword evidence="7" id="KW-0547">Nucleotide-binding</keyword>
<dbReference type="SMART" id="SM00212">
    <property type="entry name" value="UBCc"/>
    <property type="match status" value="1"/>
</dbReference>
<comment type="similarity">
    <text evidence="7">Belongs to the ubiquitin-conjugating enzyme family.</text>
</comment>
<dbReference type="OrthoDB" id="9973183at2759"/>
<dbReference type="KEGG" id="rfq:117030200"/>
<protein>
    <recommendedName>
        <fullName evidence="2">E2 ubiquitin-conjugating enzyme</fullName>
        <ecNumber evidence="2">2.3.2.23</ecNumber>
    </recommendedName>
</protein>
<dbReference type="Gene3D" id="3.10.110.10">
    <property type="entry name" value="Ubiquitin Conjugating Enzyme"/>
    <property type="match status" value="1"/>
</dbReference>
<dbReference type="EC" id="2.3.2.23" evidence="2"/>
<evidence type="ECO:0000256" key="5">
    <source>
        <dbReference type="ARBA" id="ARBA00043952"/>
    </source>
</evidence>
<reference evidence="9 12" key="4">
    <citation type="journal article" date="2020" name="Nature">
        <title>Six reference-quality genomes reveal evolution of bat adaptations.</title>
        <authorList>
            <person name="Jebb D."/>
            <person name="Huang Z."/>
            <person name="Pippel M."/>
            <person name="Hughes G.M."/>
            <person name="Lavrichenko K."/>
            <person name="Devanna P."/>
            <person name="Winkler S."/>
            <person name="Jermiin L.S."/>
            <person name="Skirmuntt E.C."/>
            <person name="Katzourakis A."/>
            <person name="Burkitt-Gray L."/>
            <person name="Ray D.A."/>
            <person name="Sullivan K.A.M."/>
            <person name="Roscito J.G."/>
            <person name="Kirilenko B.M."/>
            <person name="Davalos L.M."/>
            <person name="Corthals A.P."/>
            <person name="Power M.L."/>
            <person name="Jones G."/>
            <person name="Ransome R.D."/>
            <person name="Dechmann D.K.N."/>
            <person name="Locatelli A.G."/>
            <person name="Puechmaille S.J."/>
            <person name="Fedrigo O."/>
            <person name="Jarvis E.D."/>
            <person name="Hiller M."/>
            <person name="Vernes S.C."/>
            <person name="Myers E.W."/>
            <person name="Teeling E.C."/>
        </authorList>
    </citation>
    <scope>NUCLEOTIDE SEQUENCE [LARGE SCALE GENOMIC DNA]</scope>
    <source>
        <strain evidence="9">MRhiFer1</strain>
        <tissue evidence="9">Lung</tissue>
    </source>
</reference>
<dbReference type="RefSeq" id="XP_032975949.1">
    <property type="nucleotide sequence ID" value="XM_033120058.1"/>
</dbReference>
<dbReference type="InterPro" id="IPR023313">
    <property type="entry name" value="UBQ-conjugating_AS"/>
</dbReference>
<evidence type="ECO:0000313" key="9">
    <source>
        <dbReference type="EMBL" id="KAF6334634.1"/>
    </source>
</evidence>
<dbReference type="InterPro" id="IPR000608">
    <property type="entry name" value="UBC"/>
</dbReference>
<evidence type="ECO:0000256" key="1">
    <source>
        <dbReference type="ARBA" id="ARBA00000485"/>
    </source>
</evidence>
<dbReference type="PROSITE" id="PS00183">
    <property type="entry name" value="UBC_1"/>
    <property type="match status" value="1"/>
</dbReference>
<dbReference type="GO" id="GO:0005524">
    <property type="term" value="F:ATP binding"/>
    <property type="evidence" value="ECO:0007669"/>
    <property type="project" value="UniProtKB-UniRule"/>
</dbReference>
<dbReference type="SUPFAM" id="SSF54495">
    <property type="entry name" value="UBC-like"/>
    <property type="match status" value="1"/>
</dbReference>
<evidence type="ECO:0000313" key="11">
    <source>
        <dbReference type="Proteomes" id="UP000472240"/>
    </source>
</evidence>
<reference evidence="10 11" key="1">
    <citation type="journal article" date="2015" name="Annu Rev Anim Biosci">
        <title>The Genome 10K Project: a way forward.</title>
        <authorList>
            <person name="Koepfli K.P."/>
            <person name="Paten B."/>
            <person name="O'Brien S.J."/>
            <person name="Koepfli K.P."/>
            <person name="Paten B."/>
            <person name="Antunes A."/>
            <person name="Belov K."/>
            <person name="Bustamante C."/>
            <person name="Castoe T.A."/>
            <person name="Clawson H."/>
            <person name="Crawford A.J."/>
            <person name="Diekhans M."/>
            <person name="Distel D."/>
            <person name="Durbin R."/>
            <person name="Earl D."/>
            <person name="Fujita M.K."/>
            <person name="Gamble T."/>
            <person name="Georges A."/>
            <person name="Gemmell N."/>
            <person name="Gilbert M.T."/>
            <person name="Graves J.M."/>
            <person name="Green R.E."/>
            <person name="Hickey G."/>
            <person name="Jarvis E.D."/>
            <person name="Johnson W."/>
            <person name="Komissarov A."/>
            <person name="Korf I."/>
            <person name="Kuhn R."/>
            <person name="Larkin D.M."/>
            <person name="Lewin H."/>
            <person name="Lopez J.V."/>
            <person name="Ma J."/>
            <person name="Marques-Bonet T."/>
            <person name="Miller W."/>
            <person name="Murphy R."/>
            <person name="Pevzner P."/>
            <person name="Shapiro B."/>
            <person name="Steiner C."/>
            <person name="Tamazian G."/>
            <person name="Venkatesh B."/>
            <person name="Wang J."/>
            <person name="Wayne R."/>
            <person name="Wiley E."/>
            <person name="Yang H."/>
            <person name="Zhang G."/>
            <person name="Haussler D."/>
            <person name="Ryder O."/>
            <person name="O'Brien S.J."/>
        </authorList>
    </citation>
    <scope>NUCLEOTIDE SEQUENCE</scope>
</reference>
<dbReference type="Pfam" id="PF00179">
    <property type="entry name" value="UQ_con"/>
    <property type="match status" value="1"/>
</dbReference>
<dbReference type="GO" id="GO:0061631">
    <property type="term" value="F:ubiquitin conjugating enzyme activity"/>
    <property type="evidence" value="ECO:0007669"/>
    <property type="project" value="UniProtKB-EC"/>
</dbReference>
<dbReference type="PROSITE" id="PS50127">
    <property type="entry name" value="UBC_2"/>
    <property type="match status" value="1"/>
</dbReference>
<dbReference type="PANTHER" id="PTHR24067">
    <property type="entry name" value="UBIQUITIN-CONJUGATING ENZYME E2"/>
    <property type="match status" value="1"/>
</dbReference>
<dbReference type="OMA" id="PPYNLRA"/>
<dbReference type="FunFam" id="3.10.110.10:FF:000011">
    <property type="entry name" value="Ubiquitin-conjugating enzyme E2 L3"/>
    <property type="match status" value="1"/>
</dbReference>
<dbReference type="GO" id="GO:0019941">
    <property type="term" value="P:modification-dependent protein catabolic process"/>
    <property type="evidence" value="ECO:0007669"/>
    <property type="project" value="Ensembl"/>
</dbReference>
<dbReference type="Proteomes" id="UP000472240">
    <property type="component" value="Chromosome 11"/>
</dbReference>
<dbReference type="InterPro" id="IPR050113">
    <property type="entry name" value="Ub_conjugating_enzyme"/>
</dbReference>
<dbReference type="GeneTree" id="ENSGT00940000161981"/>
<keyword evidence="3" id="KW-0808">Transferase</keyword>
<feature type="domain" description="UBC core" evidence="8">
    <location>
        <begin position="2"/>
        <end position="149"/>
    </location>
</feature>
<accession>A0A671DYC3</accession>
<evidence type="ECO:0000259" key="8">
    <source>
        <dbReference type="PROSITE" id="PS50127"/>
    </source>
</evidence>
<evidence type="ECO:0000256" key="7">
    <source>
        <dbReference type="RuleBase" id="RU362109"/>
    </source>
</evidence>